<dbReference type="InterPro" id="IPR027417">
    <property type="entry name" value="P-loop_NTPase"/>
</dbReference>
<accession>A0A1J0KSR1</accession>
<dbReference type="RefSeq" id="WP_071663467.1">
    <property type="nucleotide sequence ID" value="NZ_CP009654.1"/>
</dbReference>
<evidence type="ECO:0000313" key="1">
    <source>
        <dbReference type="EMBL" id="APC96739.1"/>
    </source>
</evidence>
<dbReference type="SUPFAM" id="SSF53795">
    <property type="entry name" value="PEP carboxykinase-like"/>
    <property type="match status" value="1"/>
</dbReference>
<dbReference type="AlphaFoldDB" id="A0A1J0KSR1"/>
<dbReference type="OrthoDB" id="3213869at2"/>
<proteinExistence type="predicted"/>
<organism evidence="1 2">
    <name type="scientific">Francisella frigiditurris</name>
    <dbReference type="NCBI Taxonomy" id="1542390"/>
    <lineage>
        <taxon>Bacteria</taxon>
        <taxon>Pseudomonadati</taxon>
        <taxon>Pseudomonadota</taxon>
        <taxon>Gammaproteobacteria</taxon>
        <taxon>Thiotrichales</taxon>
        <taxon>Francisellaceae</taxon>
        <taxon>Francisella</taxon>
    </lineage>
</organism>
<dbReference type="STRING" id="1542390.KX01_482"/>
<reference evidence="2" key="1">
    <citation type="submission" date="2014-10" db="EMBL/GenBank/DDBJ databases">
        <authorList>
            <person name="Kuske C.R."/>
            <person name="Challacombe J.F."/>
            <person name="Daligault H.E."/>
            <person name="Davenport K.W."/>
            <person name="Johnson S.L."/>
            <person name="Siddaramappa S."/>
            <person name="Petersen J.M."/>
        </authorList>
    </citation>
    <scope>NUCLEOTIDE SEQUENCE [LARGE SCALE GENOMIC DNA]</scope>
    <source>
        <strain evidence="2">CA97-1460</strain>
    </source>
</reference>
<dbReference type="Proteomes" id="UP000182521">
    <property type="component" value="Chromosome"/>
</dbReference>
<dbReference type="KEGG" id="frc:KX01_482"/>
<dbReference type="Gene3D" id="3.40.50.300">
    <property type="entry name" value="P-loop containing nucleotide triphosphate hydrolases"/>
    <property type="match status" value="1"/>
</dbReference>
<evidence type="ECO:0000313" key="2">
    <source>
        <dbReference type="Proteomes" id="UP000182521"/>
    </source>
</evidence>
<gene>
    <name evidence="1" type="ORF">KX01_482</name>
</gene>
<name>A0A1J0KSR1_9GAMM</name>
<evidence type="ECO:0008006" key="3">
    <source>
        <dbReference type="Google" id="ProtNLM"/>
    </source>
</evidence>
<sequence>MFIYNIFGLIISSEIKLPACKERPDLTEKANIFFKYGNVKDNLPDDIKNLNGHTFVKPNNIWLHIKDNAWIHISDGKTIIVDLYENADLQTVCLYLFGSGIGALVHQQGKTVIHGNTAQIGNECIIFTGDSGAGKSTISSAFYKKGYSFIADDLAVINSKYEVEPGISRLKVWKDTADALNIDTEKLDKIRLLVDKYSYPITENICHTPKRLKAIFLLENHNENSFKVEEIKGLSKLKEIQYHTYRKFYVKRMGYKQQFFKLSSEIASQVPLYKITRPANEFGFQIEKLIEIVENIINDI</sequence>
<protein>
    <recommendedName>
        <fullName evidence="3">HPr kinase/phosphorylase C-terminal domain-containing protein</fullName>
    </recommendedName>
</protein>
<dbReference type="EMBL" id="CP009654">
    <property type="protein sequence ID" value="APC96739.1"/>
    <property type="molecule type" value="Genomic_DNA"/>
</dbReference>
<keyword evidence="2" id="KW-1185">Reference proteome</keyword>